<dbReference type="Gene3D" id="3.40.30.10">
    <property type="entry name" value="Glutaredoxin"/>
    <property type="match status" value="1"/>
</dbReference>
<dbReference type="Proteomes" id="UP001593940">
    <property type="component" value="Unassembled WGS sequence"/>
</dbReference>
<evidence type="ECO:0000313" key="2">
    <source>
        <dbReference type="EMBL" id="MFC1458478.1"/>
    </source>
</evidence>
<organism evidence="2 3">
    <name type="scientific">Microvirga arabica</name>
    <dbReference type="NCBI Taxonomy" id="1128671"/>
    <lineage>
        <taxon>Bacteria</taxon>
        <taxon>Pseudomonadati</taxon>
        <taxon>Pseudomonadota</taxon>
        <taxon>Alphaproteobacteria</taxon>
        <taxon>Hyphomicrobiales</taxon>
        <taxon>Methylobacteriaceae</taxon>
        <taxon>Microvirga</taxon>
    </lineage>
</organism>
<evidence type="ECO:0000313" key="3">
    <source>
        <dbReference type="Proteomes" id="UP001593940"/>
    </source>
</evidence>
<dbReference type="PANTHER" id="PTHR13887">
    <property type="entry name" value="GLUTATHIONE S-TRANSFERASE KAPPA"/>
    <property type="match status" value="1"/>
</dbReference>
<evidence type="ECO:0000259" key="1">
    <source>
        <dbReference type="Pfam" id="PF01323"/>
    </source>
</evidence>
<comment type="caution">
    <text evidence="2">The sequence shown here is derived from an EMBL/GenBank/DDBJ whole genome shotgun (WGS) entry which is preliminary data.</text>
</comment>
<name>A0ABV6YB20_9HYPH</name>
<dbReference type="SUPFAM" id="SSF52833">
    <property type="entry name" value="Thioredoxin-like"/>
    <property type="match status" value="1"/>
</dbReference>
<protein>
    <submittedName>
        <fullName evidence="2">DsbA family protein</fullName>
    </submittedName>
</protein>
<keyword evidence="3" id="KW-1185">Reference proteome</keyword>
<dbReference type="InterPro" id="IPR036249">
    <property type="entry name" value="Thioredoxin-like_sf"/>
</dbReference>
<dbReference type="RefSeq" id="WP_377030399.1">
    <property type="nucleotide sequence ID" value="NZ_JBHOMY010000055.1"/>
</dbReference>
<dbReference type="CDD" id="cd03025">
    <property type="entry name" value="DsbA_FrnE_like"/>
    <property type="match status" value="1"/>
</dbReference>
<dbReference type="EMBL" id="JBHOMY010000055">
    <property type="protein sequence ID" value="MFC1458478.1"/>
    <property type="molecule type" value="Genomic_DNA"/>
</dbReference>
<feature type="domain" description="DSBA-like thioredoxin" evidence="1">
    <location>
        <begin position="13"/>
        <end position="201"/>
    </location>
</feature>
<reference evidence="2 3" key="1">
    <citation type="submission" date="2024-09" db="EMBL/GenBank/DDBJ databases">
        <title>Nodulacao em especies de Leguminosae Basais da Amazonia e Caracterizacao dos Rizobios e Bacterias Associadas aos Nodulos.</title>
        <authorList>
            <person name="Jambeiro I.C.A."/>
            <person name="Lopes I.S."/>
            <person name="Aguiar E.R.G.R."/>
            <person name="Santos A.F.J."/>
            <person name="Dos Santos J.M.F."/>
            <person name="Gross E."/>
        </authorList>
    </citation>
    <scope>NUCLEOTIDE SEQUENCE [LARGE SCALE GENOMIC DNA]</scope>
    <source>
        <strain evidence="2 3">BRUESC1165</strain>
    </source>
</reference>
<dbReference type="Pfam" id="PF01323">
    <property type="entry name" value="DSBA"/>
    <property type="match status" value="1"/>
</dbReference>
<dbReference type="PANTHER" id="PTHR13887:SF51">
    <property type="entry name" value="DSBA FAMILY PROTEIN"/>
    <property type="match status" value="1"/>
</dbReference>
<proteinExistence type="predicted"/>
<accession>A0ABV6YB20</accession>
<gene>
    <name evidence="2" type="ORF">ACETIH_17585</name>
</gene>
<dbReference type="InterPro" id="IPR001853">
    <property type="entry name" value="DSBA-like_thioredoxin_dom"/>
</dbReference>
<sequence>MSANQPIRLLYLFDPLCGWCYAAAPAVAAMASEYGPAFEFMPSGLFAGSGARPLNDAMATHAWTNDQRIAGMTGQVFSELYRENVLARRDRPFDSGPLTLTMTAVRAVDPALEAQFLHRAQTARYVDGRDTTDPAVLAEIASGLETGLENLATRLVSDEDLATATAARIAETRNLQSRMGVSGVPALVVRTAAGDHLVHGAALYGGRDAVLPAIEAAAAA</sequence>